<keyword evidence="4" id="KW-1185">Reference proteome</keyword>
<evidence type="ECO:0000313" key="3">
    <source>
        <dbReference type="EMBL" id="MED6211733.1"/>
    </source>
</evidence>
<evidence type="ECO:0000256" key="1">
    <source>
        <dbReference type="SAM" id="MobiDB-lite"/>
    </source>
</evidence>
<name>A0ABU6YSX9_9FABA</name>
<dbReference type="InterPro" id="IPR057136">
    <property type="entry name" value="At2g35280_TPR_dom"/>
</dbReference>
<sequence length="152" mass="17243">MRNISKNMLKKNNRNRSFSSSTMTTIKLLPKDLLVEIVASVASHSSIDLHNVKKSCKVLLDAGKDNYVHRRISLDKILFIQWRRSPTADKLSLFLKRCKDNQNAKSLYREGLQECLGNGNIEEGLKSLDMTAKEGHKKVKYVYGMILLCSSA</sequence>
<dbReference type="Pfam" id="PF23310">
    <property type="entry name" value="TPR_27"/>
    <property type="match status" value="1"/>
</dbReference>
<reference evidence="3 4" key="1">
    <citation type="journal article" date="2023" name="Plants (Basel)">
        <title>Bridging the Gap: Combining Genomics and Transcriptomics Approaches to Understand Stylosanthes scabra, an Orphan Legume from the Brazilian Caatinga.</title>
        <authorList>
            <person name="Ferreira-Neto J.R.C."/>
            <person name="da Silva M.D."/>
            <person name="Binneck E."/>
            <person name="de Melo N.F."/>
            <person name="da Silva R.H."/>
            <person name="de Melo A.L.T.M."/>
            <person name="Pandolfi V."/>
            <person name="Bustamante F.O."/>
            <person name="Brasileiro-Vidal A.C."/>
            <person name="Benko-Iseppon A.M."/>
        </authorList>
    </citation>
    <scope>NUCLEOTIDE SEQUENCE [LARGE SCALE GENOMIC DNA]</scope>
    <source>
        <tissue evidence="3">Leaves</tissue>
    </source>
</reference>
<evidence type="ECO:0000313" key="4">
    <source>
        <dbReference type="Proteomes" id="UP001341840"/>
    </source>
</evidence>
<gene>
    <name evidence="3" type="ORF">PIB30_076457</name>
</gene>
<protein>
    <recommendedName>
        <fullName evidence="2">At2g35280-like TPR domain-containing protein</fullName>
    </recommendedName>
</protein>
<accession>A0ABU6YSX9</accession>
<dbReference type="EMBL" id="JASCZI010242657">
    <property type="protein sequence ID" value="MED6211733.1"/>
    <property type="molecule type" value="Genomic_DNA"/>
</dbReference>
<feature type="region of interest" description="Disordered" evidence="1">
    <location>
        <begin position="1"/>
        <end position="20"/>
    </location>
</feature>
<dbReference type="PANTHER" id="PTHR33784:SF10">
    <property type="entry name" value="F-BOX PROTEIN"/>
    <property type="match status" value="1"/>
</dbReference>
<evidence type="ECO:0000259" key="2">
    <source>
        <dbReference type="Pfam" id="PF23310"/>
    </source>
</evidence>
<feature type="domain" description="At2g35280-like TPR" evidence="2">
    <location>
        <begin position="79"/>
        <end position="150"/>
    </location>
</feature>
<dbReference type="PANTHER" id="PTHR33784">
    <property type="entry name" value="OS05G0482100 PROTEIN"/>
    <property type="match status" value="1"/>
</dbReference>
<comment type="caution">
    <text evidence="3">The sequence shown here is derived from an EMBL/GenBank/DDBJ whole genome shotgun (WGS) entry which is preliminary data.</text>
</comment>
<dbReference type="Proteomes" id="UP001341840">
    <property type="component" value="Unassembled WGS sequence"/>
</dbReference>
<proteinExistence type="predicted"/>
<dbReference type="InterPro" id="IPR040338">
    <property type="entry name" value="At1g67623-like"/>
</dbReference>
<organism evidence="3 4">
    <name type="scientific">Stylosanthes scabra</name>
    <dbReference type="NCBI Taxonomy" id="79078"/>
    <lineage>
        <taxon>Eukaryota</taxon>
        <taxon>Viridiplantae</taxon>
        <taxon>Streptophyta</taxon>
        <taxon>Embryophyta</taxon>
        <taxon>Tracheophyta</taxon>
        <taxon>Spermatophyta</taxon>
        <taxon>Magnoliopsida</taxon>
        <taxon>eudicotyledons</taxon>
        <taxon>Gunneridae</taxon>
        <taxon>Pentapetalae</taxon>
        <taxon>rosids</taxon>
        <taxon>fabids</taxon>
        <taxon>Fabales</taxon>
        <taxon>Fabaceae</taxon>
        <taxon>Papilionoideae</taxon>
        <taxon>50 kb inversion clade</taxon>
        <taxon>dalbergioids sensu lato</taxon>
        <taxon>Dalbergieae</taxon>
        <taxon>Pterocarpus clade</taxon>
        <taxon>Stylosanthes</taxon>
    </lineage>
</organism>